<comment type="function">
    <text evidence="1">Involved in the proteasome-dependent degradation of fructose-1,6-bisphosphatase.</text>
</comment>
<dbReference type="SMART" id="SM00449">
    <property type="entry name" value="SPRY"/>
    <property type="match status" value="1"/>
</dbReference>
<name>A0A9W8Z3Q2_9PEZI</name>
<dbReference type="Pfam" id="PF08513">
    <property type="entry name" value="LisH"/>
    <property type="match status" value="1"/>
</dbReference>
<evidence type="ECO:0000313" key="6">
    <source>
        <dbReference type="Proteomes" id="UP001140453"/>
    </source>
</evidence>
<dbReference type="PROSITE" id="PS50897">
    <property type="entry name" value="CTLH"/>
    <property type="match status" value="1"/>
</dbReference>
<feature type="domain" description="B30.2/SPRY" evidence="3">
    <location>
        <begin position="185"/>
        <end position="378"/>
    </location>
</feature>
<dbReference type="InterPro" id="IPR006595">
    <property type="entry name" value="CTLH_C"/>
</dbReference>
<dbReference type="InterPro" id="IPR001870">
    <property type="entry name" value="B30.2/SPRY"/>
</dbReference>
<feature type="domain" description="CTLH" evidence="4">
    <location>
        <begin position="464"/>
        <end position="521"/>
    </location>
</feature>
<dbReference type="InterPro" id="IPR003877">
    <property type="entry name" value="SPRY_dom"/>
</dbReference>
<proteinExistence type="predicted"/>
<evidence type="ECO:0000256" key="1">
    <source>
        <dbReference type="ARBA" id="ARBA00002343"/>
    </source>
</evidence>
<dbReference type="InterPro" id="IPR024964">
    <property type="entry name" value="CTLH/CRA"/>
</dbReference>
<dbReference type="InterPro" id="IPR006594">
    <property type="entry name" value="LisH"/>
</dbReference>
<dbReference type="InterPro" id="IPR043136">
    <property type="entry name" value="B30.2/SPRY_sf"/>
</dbReference>
<keyword evidence="6" id="KW-1185">Reference proteome</keyword>
<dbReference type="PANTHER" id="PTHR12864">
    <property type="entry name" value="RAN BINDING PROTEIN 9-RELATED"/>
    <property type="match status" value="1"/>
</dbReference>
<dbReference type="InterPro" id="IPR035782">
    <property type="entry name" value="SPRY_RanBP9/10"/>
</dbReference>
<reference evidence="5" key="1">
    <citation type="submission" date="2022-10" db="EMBL/GenBank/DDBJ databases">
        <title>Tapping the CABI collections for fungal endophytes: first genome assemblies for Collariella, Neodidymelliopsis, Ascochyta clinopodiicola, Didymella pomorum, Didymosphaeria variabile, Neocosmospora piperis and Neocucurbitaria cava.</title>
        <authorList>
            <person name="Hill R."/>
        </authorList>
    </citation>
    <scope>NUCLEOTIDE SEQUENCE</scope>
    <source>
        <strain evidence="5">IMI 355082</strain>
    </source>
</reference>
<dbReference type="Pfam" id="PF00622">
    <property type="entry name" value="SPRY"/>
    <property type="match status" value="1"/>
</dbReference>
<dbReference type="AlphaFoldDB" id="A0A9W8Z3Q2"/>
<dbReference type="SUPFAM" id="SSF49899">
    <property type="entry name" value="Concanavalin A-like lectins/glucanases"/>
    <property type="match status" value="1"/>
</dbReference>
<feature type="compositionally biased region" description="Polar residues" evidence="2">
    <location>
        <begin position="58"/>
        <end position="69"/>
    </location>
</feature>
<sequence length="680" mass="75391">MTGSPPHWTQHGRYSFDPESPLHNDPAAQAEVSNPISFLNILNDTYRTGAASSRHFSDTMTQNGSNLDGAQTGGGLSPTSHHQLPHSSRAFEMFMTRATLDTMATQDPVWNRSAVIESPRIDHSFPRPSYLEGSHYLTRLEAQTRETALSQREVTSVPAANGNGFGPQSGKSPAPPSFHLGIAREVVERIPAHEQEEDAVDPLPSRWATGREDKALSLEVLGHGLEVKYTGPRNPNERDYDACAIRADYSMPLQCGLYYYEVTILSKKHTDTTIGIGFSAKSVSLNRAPGWEPESWGYHGDDGHTFASQNVGKHYGPTFSTGDTIGCGVNFRTGTAFFTKNGRFLGQAFKEVKGKLYPSVGMKKPGEHIRVNFGQTPFIFDIDSLMKNEIHRLEEEIKKADTSKLAPHLNETELIQQLVLQFLQHDGYVDTARAFASEIQAEKQALCLDPNEQVPGIDIRDDEDANNRQRIRRAILEGDVDKALKHTNAYYPQVLKQNEQVYFRLKCRKFIELIRHEAEINLVGGDKRKHNGHNRLPGASEDMELDDDMEDLDGGIHKASGDLTEDALVYGQSLQAEYAGDERRGVRTALEEIFSLMAYQNPLKEAKVAYLLERKGRVAVAEELNSAILQSLGKSSRAALETLYAQTSNLLDDLAETGGPGAFVTLKGILDEVEPKKTDL</sequence>
<dbReference type="PROSITE" id="PS50188">
    <property type="entry name" value="B302_SPRY"/>
    <property type="match status" value="1"/>
</dbReference>
<dbReference type="SMART" id="SM00668">
    <property type="entry name" value="CTLH"/>
    <property type="match status" value="1"/>
</dbReference>
<dbReference type="SMART" id="SM00757">
    <property type="entry name" value="CRA"/>
    <property type="match status" value="1"/>
</dbReference>
<evidence type="ECO:0008006" key="7">
    <source>
        <dbReference type="Google" id="ProtNLM"/>
    </source>
</evidence>
<dbReference type="EMBL" id="JAPEVB010000001">
    <property type="protein sequence ID" value="KAJ4396239.1"/>
    <property type="molecule type" value="Genomic_DNA"/>
</dbReference>
<dbReference type="CDD" id="cd12909">
    <property type="entry name" value="SPRY_RanBP9_10"/>
    <property type="match status" value="1"/>
</dbReference>
<dbReference type="Proteomes" id="UP001140453">
    <property type="component" value="Unassembled WGS sequence"/>
</dbReference>
<accession>A0A9W8Z3Q2</accession>
<dbReference type="Pfam" id="PF10607">
    <property type="entry name" value="CTLH"/>
    <property type="match status" value="1"/>
</dbReference>
<organism evidence="5 6">
    <name type="scientific">Gnomoniopsis smithogilvyi</name>
    <dbReference type="NCBI Taxonomy" id="1191159"/>
    <lineage>
        <taxon>Eukaryota</taxon>
        <taxon>Fungi</taxon>
        <taxon>Dikarya</taxon>
        <taxon>Ascomycota</taxon>
        <taxon>Pezizomycotina</taxon>
        <taxon>Sordariomycetes</taxon>
        <taxon>Sordariomycetidae</taxon>
        <taxon>Diaporthales</taxon>
        <taxon>Gnomoniaceae</taxon>
        <taxon>Gnomoniopsis</taxon>
    </lineage>
</organism>
<dbReference type="PROSITE" id="PS50896">
    <property type="entry name" value="LISH"/>
    <property type="match status" value="1"/>
</dbReference>
<dbReference type="Gene3D" id="2.60.120.920">
    <property type="match status" value="1"/>
</dbReference>
<dbReference type="OrthoDB" id="25503at2759"/>
<evidence type="ECO:0000256" key="2">
    <source>
        <dbReference type="SAM" id="MobiDB-lite"/>
    </source>
</evidence>
<protein>
    <recommendedName>
        <fullName evidence="7">Protein SSH4</fullName>
    </recommendedName>
</protein>
<dbReference type="InterPro" id="IPR013320">
    <property type="entry name" value="ConA-like_dom_sf"/>
</dbReference>
<dbReference type="InterPro" id="IPR013144">
    <property type="entry name" value="CRA_dom"/>
</dbReference>
<feature type="region of interest" description="Disordered" evidence="2">
    <location>
        <begin position="1"/>
        <end position="27"/>
    </location>
</feature>
<comment type="caution">
    <text evidence="5">The sequence shown here is derived from an EMBL/GenBank/DDBJ whole genome shotgun (WGS) entry which is preliminary data.</text>
</comment>
<evidence type="ECO:0000313" key="5">
    <source>
        <dbReference type="EMBL" id="KAJ4396239.1"/>
    </source>
</evidence>
<dbReference type="InterPro" id="IPR050618">
    <property type="entry name" value="Ubq-SigPath_Reg"/>
</dbReference>
<gene>
    <name evidence="5" type="ORF">N0V93_000458</name>
</gene>
<evidence type="ECO:0000259" key="3">
    <source>
        <dbReference type="PROSITE" id="PS50188"/>
    </source>
</evidence>
<dbReference type="SMART" id="SM00667">
    <property type="entry name" value="LisH"/>
    <property type="match status" value="1"/>
</dbReference>
<feature type="region of interest" description="Disordered" evidence="2">
    <location>
        <begin position="56"/>
        <end position="84"/>
    </location>
</feature>
<evidence type="ECO:0000259" key="4">
    <source>
        <dbReference type="PROSITE" id="PS50897"/>
    </source>
</evidence>